<evidence type="ECO:0000313" key="3">
    <source>
        <dbReference type="EMBL" id="AKV40733.1"/>
    </source>
</evidence>
<gene>
    <name evidence="3" type="primary">ORF86</name>
    <name evidence="1" type="synonym">TE17</name>
</gene>
<dbReference type="Proteomes" id="UP000100290">
    <property type="component" value="Segment"/>
</dbReference>
<dbReference type="EMBL" id="KT008627">
    <property type="protein sequence ID" value="AKV40733.1"/>
    <property type="molecule type" value="Genomic_DNA"/>
</dbReference>
<evidence type="ECO:0000313" key="6">
    <source>
        <dbReference type="Proteomes" id="UP000240599"/>
    </source>
</evidence>
<dbReference type="EMBL" id="KM924293">
    <property type="protein sequence ID" value="AIU39425.1"/>
    <property type="molecule type" value="Genomic_DNA"/>
</dbReference>
<dbReference type="KEGG" id="vg:26122576"/>
<reference evidence="5 6" key="1">
    <citation type="journal article" date="2015" name="J. Virol.">
        <title>The Genome of a Tortoise Herpesvirus (Testudinid Herpesvirus 3) Has a Novel Structure and Contains a Large Region That Is Not Required for Replication In Vitro or Virulence In Vivo.</title>
        <authorList>
            <person name="Gandar F."/>
            <person name="Wilkie G.S."/>
            <person name="Gatherer D."/>
            <person name="Kerr K."/>
            <person name="Marlier D."/>
            <person name="Diez M."/>
            <person name="Marschang R.E."/>
            <person name="Mast J."/>
            <person name="Dewals B.G."/>
            <person name="Davison A.J."/>
            <person name="Vanderplasschen A.F."/>
        </authorList>
    </citation>
    <scope>NUCLEOTIDE SEQUENCE [LARGE SCALE GENOMIC DNA]</scope>
    <source>
        <strain evidence="1 5">1976</strain>
        <strain evidence="2 6">4295/7R</strain>
    </source>
</reference>
<dbReference type="Proteomes" id="UP000208106">
    <property type="component" value="Segment"/>
</dbReference>
<sequence>MARVRERIDVLYRTPRNLTGHGVMEGNYAIACKTIMSNYGENNPQDVTLVLECVGGDRLAVINIPSRHRLDFTNPKVGLLKAVPRFPDYCGLLCEHLVSHAVNGHCRDDACVVCLEVDYPFWNHHYAVKDLVRENYGRLWAIPQLHSHRTVALEVNDLCKAMDGAEHWFLTGIPLLEYHRSVRAYLQIQEMCEELKRYYYGMIHLTHWFYELTIETIMFVDKKRGPPTSTLLDPTFQNILNTYFYLLNEPRYSGSNNIVRWVVLEFIKMLVAFLGRYCSGSVPDNPEALKIEAVVLLNRMMAHINCLTNMMCGASILYNFNCLCSPITWGRYEQLRAALSSICEELPYPKWEGYLRRSLYKCVQLCPAISSGGTLKEAIAETNVSPRLDEYCAFFKGPRMADEYETELLNDILKDKKYLDYLLNHSHVKLVV</sequence>
<evidence type="ECO:0000313" key="2">
    <source>
        <dbReference type="EMBL" id="AIU39425.1"/>
    </source>
</evidence>
<evidence type="ECO:0000313" key="5">
    <source>
        <dbReference type="Proteomes" id="UP000208106"/>
    </source>
</evidence>
<dbReference type="EMBL" id="KM924292">
    <property type="protein sequence ID" value="AIU39330.1"/>
    <property type="molecule type" value="Genomic_DNA"/>
</dbReference>
<evidence type="ECO:0000313" key="1">
    <source>
        <dbReference type="EMBL" id="AIU39330.1"/>
    </source>
</evidence>
<evidence type="ECO:0000313" key="4">
    <source>
        <dbReference type="Proteomes" id="UP000100290"/>
    </source>
</evidence>
<organism evidence="3 4">
    <name type="scientific">Testudinid alphaherpesvirus 3</name>
    <dbReference type="NCBI Taxonomy" id="2560801"/>
    <lineage>
        <taxon>Viruses</taxon>
        <taxon>Duplodnaviria</taxon>
        <taxon>Heunggongvirae</taxon>
        <taxon>Peploviricota</taxon>
        <taxon>Herviviricetes</taxon>
        <taxon>Herpesvirales</taxon>
        <taxon>Orthoherpesviridae</taxon>
        <taxon>Alphaherpesvirinae</taxon>
        <taxon>Scutavirus</taxon>
        <taxon>Scutavirus testudinidalpha3</taxon>
    </lineage>
</organism>
<accession>A0A0K1R1G1</accession>
<dbReference type="Proteomes" id="UP000240599">
    <property type="component" value="Segment"/>
</dbReference>
<keyword evidence="5" id="KW-1185">Reference proteome</keyword>
<reference evidence="3 4" key="2">
    <citation type="journal article" date="2015" name="PLoS ONE">
        <title>A Genomic Approach to Unravel Host-Pathogen Interaction in Chelonians: The Example of Testudinid Herpesvirus 3.</title>
        <authorList>
            <person name="Origgi F.C."/>
            <person name="Tecilla M."/>
            <person name="Pilo P."/>
            <person name="Aloisio F."/>
            <person name="Otten P."/>
            <person name="Aguilar-Bultet L."/>
            <person name="Sattler U."/>
            <person name="Roccabianca P."/>
            <person name="Romero C.H."/>
            <person name="Bloom D.C."/>
            <person name="Jacobson E.R."/>
        </authorList>
    </citation>
    <scope>NUCLEOTIDE SEQUENCE [LARGE SCALE GENOMIC DNA]</scope>
    <source>
        <strain evidence="3">US1976/98</strain>
    </source>
</reference>
<protein>
    <submittedName>
        <fullName evidence="1">Protein TE17</fullName>
    </submittedName>
</protein>
<proteinExistence type="predicted"/>
<name>A0A0K1R1G1_9ALPH</name>